<proteinExistence type="predicted"/>
<organism evidence="1 2">
    <name type="scientific">Nocardiopsis composta</name>
    <dbReference type="NCBI Taxonomy" id="157465"/>
    <lineage>
        <taxon>Bacteria</taxon>
        <taxon>Bacillati</taxon>
        <taxon>Actinomycetota</taxon>
        <taxon>Actinomycetes</taxon>
        <taxon>Streptosporangiales</taxon>
        <taxon>Nocardiopsidaceae</taxon>
        <taxon>Nocardiopsis</taxon>
    </lineage>
</organism>
<keyword evidence="2" id="KW-1185">Reference proteome</keyword>
<gene>
    <name evidence="1" type="ORF">HDA36_005563</name>
</gene>
<evidence type="ECO:0000313" key="2">
    <source>
        <dbReference type="Proteomes" id="UP000572635"/>
    </source>
</evidence>
<dbReference type="EMBL" id="JACHDB010000002">
    <property type="protein sequence ID" value="MBB5435415.1"/>
    <property type="molecule type" value="Genomic_DNA"/>
</dbReference>
<accession>A0A7W8VGR1</accession>
<dbReference type="Proteomes" id="UP000572635">
    <property type="component" value="Unassembled WGS sequence"/>
</dbReference>
<dbReference type="InterPro" id="IPR019239">
    <property type="entry name" value="VapB_antitoxin"/>
</dbReference>
<reference evidence="1 2" key="1">
    <citation type="submission" date="2020-08" db="EMBL/GenBank/DDBJ databases">
        <title>Sequencing the genomes of 1000 actinobacteria strains.</title>
        <authorList>
            <person name="Klenk H.-P."/>
        </authorList>
    </citation>
    <scope>NUCLEOTIDE SEQUENCE [LARGE SCALE GENOMIC DNA]</scope>
    <source>
        <strain evidence="1 2">DSM 44551</strain>
    </source>
</reference>
<sequence length="71" mass="8233">MTKMLIDINEETLTRAAELLKTKTKKDTVNTALEETIARLERAEALIKLREMTAEGALDLELLKDKRNYRR</sequence>
<name>A0A7W8VGR1_9ACTN</name>
<dbReference type="Pfam" id="PF09957">
    <property type="entry name" value="VapB_antitoxin"/>
    <property type="match status" value="1"/>
</dbReference>
<comment type="caution">
    <text evidence="1">The sequence shown here is derived from an EMBL/GenBank/DDBJ whole genome shotgun (WGS) entry which is preliminary data.</text>
</comment>
<protein>
    <submittedName>
        <fullName evidence="1">Arc/MetJ family transcription regulator</fullName>
    </submittedName>
</protein>
<dbReference type="AlphaFoldDB" id="A0A7W8VGR1"/>
<dbReference type="RefSeq" id="WP_184398199.1">
    <property type="nucleotide sequence ID" value="NZ_BAAAJD010000047.1"/>
</dbReference>
<evidence type="ECO:0000313" key="1">
    <source>
        <dbReference type="EMBL" id="MBB5435415.1"/>
    </source>
</evidence>